<dbReference type="Proteomes" id="UP000321514">
    <property type="component" value="Unassembled WGS sequence"/>
</dbReference>
<dbReference type="Gene3D" id="3.40.50.11710">
    <property type="entry name" value="Cyclodipeptide synthase"/>
    <property type="match status" value="1"/>
</dbReference>
<reference evidence="1 4" key="2">
    <citation type="submission" date="2019-07" db="EMBL/GenBank/DDBJ databases">
        <title>Whole genome shotgun sequence of Myxococcus fulvus NBRC 100333.</title>
        <authorList>
            <person name="Hosoyama A."/>
            <person name="Uohara A."/>
            <person name="Ohji S."/>
            <person name="Ichikawa N."/>
        </authorList>
    </citation>
    <scope>NUCLEOTIDE SEQUENCE [LARGE SCALE GENOMIC DNA]</scope>
    <source>
        <strain evidence="1 4">NBRC 100333</strain>
    </source>
</reference>
<keyword evidence="3" id="KW-1185">Reference proteome</keyword>
<dbReference type="EMBL" id="BJXR01000053">
    <property type="protein sequence ID" value="GEN12079.1"/>
    <property type="molecule type" value="Genomic_DNA"/>
</dbReference>
<sequence>MGTPGAPFPQLLFFNSLADADQKNMLVAISCNRKAKEFITPRLARQLLDELEGKTSGQLGIFIADEVMKFNEMAMNMPEPKARALALGYGDHFEALFAQALSGCSEPMKQRTHIFRWNEIETAELLDKTRSIEAMYDTQPRVRQMMDGAAARLLAWRCPDVTPTPRRLRAILDFIFREVPIVGAWGTPLQVRNIPWHGLIYPAINPRGMNVITGLIAELDEWMGKPLRHVLVMHITQEGSVY</sequence>
<dbReference type="GO" id="GO:0016755">
    <property type="term" value="F:aminoacyltransferase activity"/>
    <property type="evidence" value="ECO:0007669"/>
    <property type="project" value="InterPro"/>
</dbReference>
<dbReference type="Proteomes" id="UP000183760">
    <property type="component" value="Unassembled WGS sequence"/>
</dbReference>
<reference evidence="2 3" key="1">
    <citation type="submission" date="2016-10" db="EMBL/GenBank/DDBJ databases">
        <authorList>
            <person name="Varghese N."/>
            <person name="Submissions S."/>
        </authorList>
    </citation>
    <scope>NUCLEOTIDE SEQUENCE [LARGE SCALE GENOMIC DNA]</scope>
    <source>
        <strain evidence="2 3">DSM 16525</strain>
    </source>
</reference>
<proteinExistence type="predicted"/>
<evidence type="ECO:0000313" key="4">
    <source>
        <dbReference type="Proteomes" id="UP000321514"/>
    </source>
</evidence>
<gene>
    <name evidence="1" type="ORF">MFU01_71160</name>
    <name evidence="2" type="ORF">SAMN05443572_111255</name>
</gene>
<comment type="caution">
    <text evidence="1">The sequence shown here is derived from an EMBL/GenBank/DDBJ whole genome shotgun (WGS) entry which is preliminary data.</text>
</comment>
<dbReference type="EMBL" id="FOIB01000011">
    <property type="protein sequence ID" value="SEU36648.1"/>
    <property type="molecule type" value="Genomic_DNA"/>
</dbReference>
<dbReference type="InterPro" id="IPR038622">
    <property type="entry name" value="CDPS_sf"/>
</dbReference>
<dbReference type="RefSeq" id="WP_170300537.1">
    <property type="nucleotide sequence ID" value="NZ_BJXR01000053.1"/>
</dbReference>
<name>A0A511TD17_MYXFU</name>
<dbReference type="STRING" id="1334629.MFUL124B02_13095"/>
<evidence type="ECO:0000313" key="3">
    <source>
        <dbReference type="Proteomes" id="UP000183760"/>
    </source>
</evidence>
<organism evidence="1 4">
    <name type="scientific">Myxococcus fulvus</name>
    <dbReference type="NCBI Taxonomy" id="33"/>
    <lineage>
        <taxon>Bacteria</taxon>
        <taxon>Pseudomonadati</taxon>
        <taxon>Myxococcota</taxon>
        <taxon>Myxococcia</taxon>
        <taxon>Myxococcales</taxon>
        <taxon>Cystobacterineae</taxon>
        <taxon>Myxococcaceae</taxon>
        <taxon>Myxococcus</taxon>
    </lineage>
</organism>
<dbReference type="AlphaFoldDB" id="A0A511TD17"/>
<protein>
    <submittedName>
        <fullName evidence="2">Cyclodipeptide synthase</fullName>
    </submittedName>
</protein>
<evidence type="ECO:0000313" key="1">
    <source>
        <dbReference type="EMBL" id="GEN12079.1"/>
    </source>
</evidence>
<evidence type="ECO:0000313" key="2">
    <source>
        <dbReference type="EMBL" id="SEU36648.1"/>
    </source>
</evidence>
<accession>A0A511TD17</accession>